<keyword evidence="3" id="KW-1185">Reference proteome</keyword>
<sequence length="118" mass="13322">MPCRKNPAKVPPGVRLSEDLAGIDYALPGTLTRRYMRCGKPKCRCKANPPVLHGPYSHWTRTVAGKTVTKTLTEEQAGRYQAWFDNARRLREAITQLEATSLRTIENTEGWQPKPEAD</sequence>
<dbReference type="RefSeq" id="WP_343926875.1">
    <property type="nucleotide sequence ID" value="NZ_BAAAKW010000071.1"/>
</dbReference>
<accession>A0ABN1VZM4</accession>
<name>A0ABN1VZM4_9MICO</name>
<feature type="domain" description="DUF6788" evidence="1">
    <location>
        <begin position="16"/>
        <end position="76"/>
    </location>
</feature>
<proteinExistence type="predicted"/>
<organism evidence="2 3">
    <name type="scientific">Rhodoglobus aureus</name>
    <dbReference type="NCBI Taxonomy" id="191497"/>
    <lineage>
        <taxon>Bacteria</taxon>
        <taxon>Bacillati</taxon>
        <taxon>Actinomycetota</taxon>
        <taxon>Actinomycetes</taxon>
        <taxon>Micrococcales</taxon>
        <taxon>Microbacteriaceae</taxon>
        <taxon>Rhodoglobus</taxon>
    </lineage>
</organism>
<evidence type="ECO:0000259" key="1">
    <source>
        <dbReference type="Pfam" id="PF20586"/>
    </source>
</evidence>
<evidence type="ECO:0000313" key="3">
    <source>
        <dbReference type="Proteomes" id="UP001500943"/>
    </source>
</evidence>
<dbReference type="InterPro" id="IPR046738">
    <property type="entry name" value="DUF6788"/>
</dbReference>
<reference evidence="2 3" key="1">
    <citation type="journal article" date="2019" name="Int. J. Syst. Evol. Microbiol.">
        <title>The Global Catalogue of Microorganisms (GCM) 10K type strain sequencing project: providing services to taxonomists for standard genome sequencing and annotation.</title>
        <authorList>
            <consortium name="The Broad Institute Genomics Platform"/>
            <consortium name="The Broad Institute Genome Sequencing Center for Infectious Disease"/>
            <person name="Wu L."/>
            <person name="Ma J."/>
        </authorList>
    </citation>
    <scope>NUCLEOTIDE SEQUENCE [LARGE SCALE GENOMIC DNA]</scope>
    <source>
        <strain evidence="2 3">JCM 12762</strain>
    </source>
</reference>
<comment type="caution">
    <text evidence="2">The sequence shown here is derived from an EMBL/GenBank/DDBJ whole genome shotgun (WGS) entry which is preliminary data.</text>
</comment>
<dbReference type="EMBL" id="BAAAKW010000071">
    <property type="protein sequence ID" value="GAA1228534.1"/>
    <property type="molecule type" value="Genomic_DNA"/>
</dbReference>
<dbReference type="Proteomes" id="UP001500943">
    <property type="component" value="Unassembled WGS sequence"/>
</dbReference>
<gene>
    <name evidence="2" type="ORF">GCM10009655_28950</name>
</gene>
<evidence type="ECO:0000313" key="2">
    <source>
        <dbReference type="EMBL" id="GAA1228534.1"/>
    </source>
</evidence>
<dbReference type="Pfam" id="PF20586">
    <property type="entry name" value="DUF6788"/>
    <property type="match status" value="1"/>
</dbReference>
<protein>
    <recommendedName>
        <fullName evidence="1">DUF6788 domain-containing protein</fullName>
    </recommendedName>
</protein>